<sequence length="178" mass="20426">MRSASQYQRHVGRHQEQLALFALPTVESDDKDEIGSESDSSAGSMVMIDSQDERGDDTKQPEEPPTSHSMPGTDENSAMTPNDLRRSNRRIEYFLRREGIDREVIAADICRYLGNDAVVRHGHHKEPHCKDLEADSAQWGQEKEEKLSRDRSAHVQYLHSEVHRNRQLHGPREQAYKP</sequence>
<gene>
    <name evidence="2" type="ORF">FMUND_13319</name>
</gene>
<keyword evidence="3" id="KW-1185">Reference proteome</keyword>
<feature type="compositionally biased region" description="Polar residues" evidence="1">
    <location>
        <begin position="66"/>
        <end position="80"/>
    </location>
</feature>
<feature type="compositionally biased region" description="Basic and acidic residues" evidence="1">
    <location>
        <begin position="51"/>
        <end position="62"/>
    </location>
</feature>
<dbReference type="AlphaFoldDB" id="A0A8H6D401"/>
<dbReference type="OrthoDB" id="6133115at2759"/>
<dbReference type="EMBL" id="JAAOAN010000603">
    <property type="protein sequence ID" value="KAF5702764.1"/>
    <property type="molecule type" value="Genomic_DNA"/>
</dbReference>
<feature type="region of interest" description="Disordered" evidence="1">
    <location>
        <begin position="126"/>
        <end position="178"/>
    </location>
</feature>
<organism evidence="2 3">
    <name type="scientific">Fusarium mundagurra</name>
    <dbReference type="NCBI Taxonomy" id="1567541"/>
    <lineage>
        <taxon>Eukaryota</taxon>
        <taxon>Fungi</taxon>
        <taxon>Dikarya</taxon>
        <taxon>Ascomycota</taxon>
        <taxon>Pezizomycotina</taxon>
        <taxon>Sordariomycetes</taxon>
        <taxon>Hypocreomycetidae</taxon>
        <taxon>Hypocreales</taxon>
        <taxon>Nectriaceae</taxon>
        <taxon>Fusarium</taxon>
        <taxon>Fusarium fujikuroi species complex</taxon>
    </lineage>
</organism>
<feature type="compositionally biased region" description="Basic and acidic residues" evidence="1">
    <location>
        <begin position="160"/>
        <end position="178"/>
    </location>
</feature>
<reference evidence="2 3" key="1">
    <citation type="submission" date="2020-05" db="EMBL/GenBank/DDBJ databases">
        <title>Identification and distribution of gene clusters putatively required for synthesis of sphingolipid metabolism inhibitors in phylogenetically diverse species of the filamentous fungus Fusarium.</title>
        <authorList>
            <person name="Kim H.-S."/>
            <person name="Busman M."/>
            <person name="Brown D.W."/>
            <person name="Divon H."/>
            <person name="Uhlig S."/>
            <person name="Proctor R.H."/>
        </authorList>
    </citation>
    <scope>NUCLEOTIDE SEQUENCE [LARGE SCALE GENOMIC DNA]</scope>
    <source>
        <strain evidence="2 3">NRRL 66235</strain>
    </source>
</reference>
<evidence type="ECO:0000313" key="3">
    <source>
        <dbReference type="Proteomes" id="UP000544331"/>
    </source>
</evidence>
<dbReference type="PANTHER" id="PTHR39609">
    <property type="entry name" value="RFEG-RELATED"/>
    <property type="match status" value="1"/>
</dbReference>
<protein>
    <submittedName>
        <fullName evidence="2">Uncharacterized protein</fullName>
    </submittedName>
</protein>
<dbReference type="PANTHER" id="PTHR39609:SF1">
    <property type="entry name" value="RFEG"/>
    <property type="match status" value="1"/>
</dbReference>
<evidence type="ECO:0000256" key="1">
    <source>
        <dbReference type="SAM" id="MobiDB-lite"/>
    </source>
</evidence>
<feature type="compositionally biased region" description="Basic and acidic residues" evidence="1">
    <location>
        <begin position="141"/>
        <end position="153"/>
    </location>
</feature>
<feature type="compositionally biased region" description="Acidic residues" evidence="1">
    <location>
        <begin position="27"/>
        <end position="36"/>
    </location>
</feature>
<accession>A0A8H6D401</accession>
<proteinExistence type="predicted"/>
<comment type="caution">
    <text evidence="2">The sequence shown here is derived from an EMBL/GenBank/DDBJ whole genome shotgun (WGS) entry which is preliminary data.</text>
</comment>
<evidence type="ECO:0000313" key="2">
    <source>
        <dbReference type="EMBL" id="KAF5702764.1"/>
    </source>
</evidence>
<name>A0A8H6D401_9HYPO</name>
<feature type="region of interest" description="Disordered" evidence="1">
    <location>
        <begin position="1"/>
        <end position="88"/>
    </location>
</feature>
<dbReference type="Proteomes" id="UP000544331">
    <property type="component" value="Unassembled WGS sequence"/>
</dbReference>